<proteinExistence type="predicted"/>
<sequence length="174" mass="19809">MAMCDSFSWGAGMLQHVQVLKEDKKDLEDRLKSSLTIAVELQCWVVNVERLLLEKEVCLLYLSCTPLGFPCILPYNSFLSACWGDDEGERESLGGASQLMQEREQLVADVKHYKSDASVSYQDVETLYADLGIVQDDNQKLATKRHWLLSQGFGCFLYTFTQSPDFKSSLERIY</sequence>
<comment type="caution">
    <text evidence="1">The sequence shown here is derived from an EMBL/GenBank/DDBJ whole genome shotgun (WGS) entry which is preliminary data.</text>
</comment>
<dbReference type="Proteomes" id="UP000215914">
    <property type="component" value="Unassembled WGS sequence"/>
</dbReference>
<gene>
    <name evidence="1" type="ORF">HanXRQr2_Chr13g0582821</name>
</gene>
<accession>A0A9K3H9Q9</accession>
<keyword evidence="2" id="KW-1185">Reference proteome</keyword>
<protein>
    <submittedName>
        <fullName evidence="1">Uncharacterized protein</fullName>
    </submittedName>
</protein>
<organism evidence="1 2">
    <name type="scientific">Helianthus annuus</name>
    <name type="common">Common sunflower</name>
    <dbReference type="NCBI Taxonomy" id="4232"/>
    <lineage>
        <taxon>Eukaryota</taxon>
        <taxon>Viridiplantae</taxon>
        <taxon>Streptophyta</taxon>
        <taxon>Embryophyta</taxon>
        <taxon>Tracheophyta</taxon>
        <taxon>Spermatophyta</taxon>
        <taxon>Magnoliopsida</taxon>
        <taxon>eudicotyledons</taxon>
        <taxon>Gunneridae</taxon>
        <taxon>Pentapetalae</taxon>
        <taxon>asterids</taxon>
        <taxon>campanulids</taxon>
        <taxon>Asterales</taxon>
        <taxon>Asteraceae</taxon>
        <taxon>Asteroideae</taxon>
        <taxon>Heliantheae alliance</taxon>
        <taxon>Heliantheae</taxon>
        <taxon>Helianthus</taxon>
    </lineage>
</organism>
<reference evidence="1" key="1">
    <citation type="journal article" date="2017" name="Nature">
        <title>The sunflower genome provides insights into oil metabolism, flowering and Asterid evolution.</title>
        <authorList>
            <person name="Badouin H."/>
            <person name="Gouzy J."/>
            <person name="Grassa C.J."/>
            <person name="Murat F."/>
            <person name="Staton S.E."/>
            <person name="Cottret L."/>
            <person name="Lelandais-Briere C."/>
            <person name="Owens G.L."/>
            <person name="Carrere S."/>
            <person name="Mayjonade B."/>
            <person name="Legrand L."/>
            <person name="Gill N."/>
            <person name="Kane N.C."/>
            <person name="Bowers J.E."/>
            <person name="Hubner S."/>
            <person name="Bellec A."/>
            <person name="Berard A."/>
            <person name="Berges H."/>
            <person name="Blanchet N."/>
            <person name="Boniface M.C."/>
            <person name="Brunel D."/>
            <person name="Catrice O."/>
            <person name="Chaidir N."/>
            <person name="Claudel C."/>
            <person name="Donnadieu C."/>
            <person name="Faraut T."/>
            <person name="Fievet G."/>
            <person name="Helmstetter N."/>
            <person name="King M."/>
            <person name="Knapp S.J."/>
            <person name="Lai Z."/>
            <person name="Le Paslier M.C."/>
            <person name="Lippi Y."/>
            <person name="Lorenzon L."/>
            <person name="Mandel J.R."/>
            <person name="Marage G."/>
            <person name="Marchand G."/>
            <person name="Marquand E."/>
            <person name="Bret-Mestries E."/>
            <person name="Morien E."/>
            <person name="Nambeesan S."/>
            <person name="Nguyen T."/>
            <person name="Pegot-Espagnet P."/>
            <person name="Pouilly N."/>
            <person name="Raftis F."/>
            <person name="Sallet E."/>
            <person name="Schiex T."/>
            <person name="Thomas J."/>
            <person name="Vandecasteele C."/>
            <person name="Vares D."/>
            <person name="Vear F."/>
            <person name="Vautrin S."/>
            <person name="Crespi M."/>
            <person name="Mangin B."/>
            <person name="Burke J.M."/>
            <person name="Salse J."/>
            <person name="Munos S."/>
            <person name="Vincourt P."/>
            <person name="Rieseberg L.H."/>
            <person name="Langlade N.B."/>
        </authorList>
    </citation>
    <scope>NUCLEOTIDE SEQUENCE</scope>
    <source>
        <tissue evidence="1">Leaves</tissue>
    </source>
</reference>
<evidence type="ECO:0000313" key="1">
    <source>
        <dbReference type="EMBL" id="KAF5772917.1"/>
    </source>
</evidence>
<dbReference type="Gramene" id="mRNA:HanXRQr2_Chr13g0582821">
    <property type="protein sequence ID" value="CDS:HanXRQr2_Chr13g0582821.1"/>
    <property type="gene ID" value="HanXRQr2_Chr13g0582821"/>
</dbReference>
<reference evidence="1" key="2">
    <citation type="submission" date="2020-06" db="EMBL/GenBank/DDBJ databases">
        <title>Helianthus annuus Genome sequencing and assembly Release 2.</title>
        <authorList>
            <person name="Gouzy J."/>
            <person name="Langlade N."/>
            <person name="Munos S."/>
        </authorList>
    </citation>
    <scope>NUCLEOTIDE SEQUENCE</scope>
    <source>
        <tissue evidence="1">Leaves</tissue>
    </source>
</reference>
<name>A0A9K3H9Q9_HELAN</name>
<dbReference type="AlphaFoldDB" id="A0A9K3H9Q9"/>
<dbReference type="EMBL" id="MNCJ02000328">
    <property type="protein sequence ID" value="KAF5772917.1"/>
    <property type="molecule type" value="Genomic_DNA"/>
</dbReference>
<evidence type="ECO:0000313" key="2">
    <source>
        <dbReference type="Proteomes" id="UP000215914"/>
    </source>
</evidence>